<gene>
    <name evidence="2" type="ordered locus">SACE_5725</name>
</gene>
<reference evidence="2 3" key="1">
    <citation type="journal article" date="2007" name="Nat. Biotechnol.">
        <title>Complete genome sequence of the erythromycin-producing bacterium Saccharopolyspora erythraea NRRL23338.</title>
        <authorList>
            <person name="Oliynyk M."/>
            <person name="Samborskyy M."/>
            <person name="Lester J.B."/>
            <person name="Mironenko T."/>
            <person name="Scott N."/>
            <person name="Dickens S."/>
            <person name="Haydock S.F."/>
            <person name="Leadlay P.F."/>
        </authorList>
    </citation>
    <scope>NUCLEOTIDE SEQUENCE [LARGE SCALE GENOMIC DNA]</scope>
    <source>
        <strain evidence="3">ATCC 11635 / DSM 40517 / JCM 4748 / NBRC 13426 / NCIMB 8594 / NRRL 2338</strain>
    </source>
</reference>
<dbReference type="KEGG" id="sen:SACE_5725"/>
<name>A4FLI5_SACEN</name>
<protein>
    <submittedName>
        <fullName evidence="2">Uncharacterized protein</fullName>
    </submittedName>
</protein>
<organism evidence="2 3">
    <name type="scientific">Saccharopolyspora erythraea (strain ATCC 11635 / DSM 40517 / JCM 4748 / NBRC 13426 / NCIMB 8594 / NRRL 2338)</name>
    <dbReference type="NCBI Taxonomy" id="405948"/>
    <lineage>
        <taxon>Bacteria</taxon>
        <taxon>Bacillati</taxon>
        <taxon>Actinomycetota</taxon>
        <taxon>Actinomycetes</taxon>
        <taxon>Pseudonocardiales</taxon>
        <taxon>Pseudonocardiaceae</taxon>
        <taxon>Saccharopolyspora</taxon>
    </lineage>
</organism>
<keyword evidence="1" id="KW-0472">Membrane</keyword>
<proteinExistence type="predicted"/>
<evidence type="ECO:0000313" key="3">
    <source>
        <dbReference type="Proteomes" id="UP000006728"/>
    </source>
</evidence>
<accession>A4FLI5</accession>
<dbReference type="EMBL" id="AM420293">
    <property type="protein sequence ID" value="CAM04910.1"/>
    <property type="molecule type" value="Genomic_DNA"/>
</dbReference>
<dbReference type="AlphaFoldDB" id="A4FLI5"/>
<keyword evidence="1" id="KW-1133">Transmembrane helix</keyword>
<evidence type="ECO:0000313" key="2">
    <source>
        <dbReference type="EMBL" id="CAM04910.1"/>
    </source>
</evidence>
<keyword evidence="1" id="KW-0812">Transmembrane</keyword>
<dbReference type="Proteomes" id="UP000006728">
    <property type="component" value="Chromosome"/>
</dbReference>
<evidence type="ECO:0000256" key="1">
    <source>
        <dbReference type="SAM" id="Phobius"/>
    </source>
</evidence>
<sequence>MLGGAVAALWAASGTLYVAVAVPATGLSPLEHARQVLAAMPYIAAVVVVLGVPLALVVDRFCRLRRWGPGSVVAAFAVLGVLAGLLLWAVLGRDPLFMWPAVVAAPAGRAAAESLARRRWVLAVLTAAPVAISAMPLAG</sequence>
<dbReference type="HOGENOM" id="CLU_1843679_0_0_11"/>
<feature type="transmembrane region" description="Helical" evidence="1">
    <location>
        <begin position="37"/>
        <end position="58"/>
    </location>
</feature>
<feature type="transmembrane region" description="Helical" evidence="1">
    <location>
        <begin position="70"/>
        <end position="90"/>
    </location>
</feature>
<keyword evidence="3" id="KW-1185">Reference proteome</keyword>